<name>A0A484G0F4_COLOR</name>
<organism evidence="1 2">
    <name type="scientific">Colletotrichum orbiculare (strain 104-T / ATCC 96160 / CBS 514.97 / LARS 414 / MAFF 240422)</name>
    <name type="common">Cucumber anthracnose fungus</name>
    <name type="synonym">Colletotrichum lagenarium</name>
    <dbReference type="NCBI Taxonomy" id="1213857"/>
    <lineage>
        <taxon>Eukaryota</taxon>
        <taxon>Fungi</taxon>
        <taxon>Dikarya</taxon>
        <taxon>Ascomycota</taxon>
        <taxon>Pezizomycotina</taxon>
        <taxon>Sordariomycetes</taxon>
        <taxon>Hypocreomycetidae</taxon>
        <taxon>Glomerellales</taxon>
        <taxon>Glomerellaceae</taxon>
        <taxon>Colletotrichum</taxon>
        <taxon>Colletotrichum orbiculare species complex</taxon>
    </lineage>
</organism>
<dbReference type="OrthoDB" id="4838245at2759"/>
<proteinExistence type="predicted"/>
<dbReference type="EMBL" id="AMCV02000005">
    <property type="protein sequence ID" value="TDZ23601.1"/>
    <property type="molecule type" value="Genomic_DNA"/>
</dbReference>
<dbReference type="SUPFAM" id="SSF52047">
    <property type="entry name" value="RNI-like"/>
    <property type="match status" value="1"/>
</dbReference>
<accession>A0A484G0F4</accession>
<dbReference type="Gene3D" id="3.80.10.10">
    <property type="entry name" value="Ribonuclease Inhibitor"/>
    <property type="match status" value="1"/>
</dbReference>
<dbReference type="STRING" id="1213857.A0A484G0F4"/>
<dbReference type="AlphaFoldDB" id="A0A484G0F4"/>
<evidence type="ECO:0000313" key="2">
    <source>
        <dbReference type="Proteomes" id="UP000014480"/>
    </source>
</evidence>
<evidence type="ECO:0000313" key="1">
    <source>
        <dbReference type="EMBL" id="TDZ23601.1"/>
    </source>
</evidence>
<reference evidence="2" key="2">
    <citation type="journal article" date="2019" name="Mol. Plant Microbe Interact.">
        <title>Genome sequence resources for four phytopathogenic fungi from the Colletotrichum orbiculare species complex.</title>
        <authorList>
            <person name="Gan P."/>
            <person name="Tsushima A."/>
            <person name="Narusaka M."/>
            <person name="Narusaka Y."/>
            <person name="Takano Y."/>
            <person name="Kubo Y."/>
            <person name="Shirasu K."/>
        </authorList>
    </citation>
    <scope>GENOME REANNOTATION</scope>
    <source>
        <strain evidence="2">104-T / ATCC 96160 / CBS 514.97 / LARS 414 / MAFF 240422</strain>
    </source>
</reference>
<gene>
    <name evidence="1" type="ORF">Cob_v003551</name>
</gene>
<protein>
    <recommendedName>
        <fullName evidence="3">F-box domain-containing protein</fullName>
    </recommendedName>
</protein>
<comment type="caution">
    <text evidence="1">The sequence shown here is derived from an EMBL/GenBank/DDBJ whole genome shotgun (WGS) entry which is preliminary data.</text>
</comment>
<dbReference type="Proteomes" id="UP000014480">
    <property type="component" value="Unassembled WGS sequence"/>
</dbReference>
<evidence type="ECO:0008006" key="3">
    <source>
        <dbReference type="Google" id="ProtNLM"/>
    </source>
</evidence>
<reference evidence="2" key="1">
    <citation type="journal article" date="2013" name="New Phytol.">
        <title>Comparative genomic and transcriptomic analyses reveal the hemibiotrophic stage shift of Colletotrichum fungi.</title>
        <authorList>
            <person name="Gan P."/>
            <person name="Ikeda K."/>
            <person name="Irieda H."/>
            <person name="Narusaka M."/>
            <person name="O'Connell R.J."/>
            <person name="Narusaka Y."/>
            <person name="Takano Y."/>
            <person name="Kubo Y."/>
            <person name="Shirasu K."/>
        </authorList>
    </citation>
    <scope>NUCLEOTIDE SEQUENCE [LARGE SCALE GENOMIC DNA]</scope>
    <source>
        <strain evidence="2">104-T / ATCC 96160 / CBS 514.97 / LARS 414 / MAFF 240422</strain>
    </source>
</reference>
<keyword evidence="2" id="KW-1185">Reference proteome</keyword>
<sequence>MTSLLDLPRELVYSILSYFSVPNPGPYRFRFEDVEPAFNVGQLREGLAVLAKLCRTSSVLRELTEPLLYDFVFIPGATAAPLASLLRCWASRPHCARYTKRLTIETRWVPGWTPPQPICQEDVEMVSKMAKQMGLYVREGWEEYNWNTDIFIELAMLRAQNVRHVELEFHQLKGICRPSFEGLLPEHGDTTLIRLEKLEHLYLVKSGWRISDLDHVLDRAPSLNKLRLFVCDFKYPSTSLPTNLSDLCILRCPITPSRLISIIQQMERLSRLEFTIWRGQPEDLAKIVATLSKHSATLKSLTVCFGWNPRSGASRVKAPLETLTNLQSLTTDVRSFGLGPTGLVQSLPPALQRLRLIRSPETTEEDIQTFAYELQEAKRWGHEDLTVTSSGPKYWEDVDGKHDTAFQCKSVFLRA</sequence>
<dbReference type="InterPro" id="IPR032675">
    <property type="entry name" value="LRR_dom_sf"/>
</dbReference>